<dbReference type="Gene3D" id="3.10.490.10">
    <property type="entry name" value="Gamma-glutamyl cyclotransferase-like"/>
    <property type="match status" value="1"/>
</dbReference>
<dbReference type="GO" id="GO:0006751">
    <property type="term" value="P:glutathione catabolic process"/>
    <property type="evidence" value="ECO:0007669"/>
    <property type="project" value="InterPro"/>
</dbReference>
<gene>
    <name evidence="3" type="ORF">FHY64_09665</name>
</gene>
<dbReference type="InterPro" id="IPR006840">
    <property type="entry name" value="ChaC"/>
</dbReference>
<name>A0A5C5GG69_9RHOB</name>
<keyword evidence="2" id="KW-0456">Lyase</keyword>
<sequence>MPIDPAAFRHHPALEGRIVDPDVSFYRTMQPADMDERMAEHGVGPDWRHTDEHREATRRAFFDRREDRGDLWVFAYGSLMWDPGFRFQEVCRARVIGWSRSLCLVDRFGGRGTKEAPGLMAALDRGDHCDGLAFRIRADEVEHETEILWRREMIAPCYLPVFARAETVLGEIDVLTFAADYDAYMIEAEITRPEQVQYLRTGQGWLGTSREYLENLLDQFKALEIRDPELESLMEEVDSLT</sequence>
<dbReference type="EC" id="4.3.2.7" evidence="1"/>
<dbReference type="AlphaFoldDB" id="A0A5C5GG69"/>
<organism evidence="3 4">
    <name type="scientific">Pelagovum pacificum</name>
    <dbReference type="NCBI Taxonomy" id="2588711"/>
    <lineage>
        <taxon>Bacteria</taxon>
        <taxon>Pseudomonadati</taxon>
        <taxon>Pseudomonadota</taxon>
        <taxon>Alphaproteobacteria</taxon>
        <taxon>Rhodobacterales</taxon>
        <taxon>Paracoccaceae</taxon>
        <taxon>Pelagovum</taxon>
    </lineage>
</organism>
<dbReference type="PANTHER" id="PTHR12192">
    <property type="entry name" value="CATION TRANSPORT PROTEIN CHAC-RELATED"/>
    <property type="match status" value="1"/>
</dbReference>
<dbReference type="PANTHER" id="PTHR12192:SF2">
    <property type="entry name" value="GLUTATHIONE-SPECIFIC GAMMA-GLUTAMYLCYCLOTRANSFERASE 2"/>
    <property type="match status" value="1"/>
</dbReference>
<proteinExistence type="predicted"/>
<accession>A0A5C5GG69</accession>
<dbReference type="OrthoDB" id="9795692at2"/>
<keyword evidence="3" id="KW-0808">Transferase</keyword>
<dbReference type="Proteomes" id="UP000314011">
    <property type="component" value="Unassembled WGS sequence"/>
</dbReference>
<dbReference type="SUPFAM" id="SSF110857">
    <property type="entry name" value="Gamma-glutamyl cyclotransferase-like"/>
    <property type="match status" value="1"/>
</dbReference>
<dbReference type="EMBL" id="VFFF01000001">
    <property type="protein sequence ID" value="TNY33520.1"/>
    <property type="molecule type" value="Genomic_DNA"/>
</dbReference>
<dbReference type="GO" id="GO:0016740">
    <property type="term" value="F:transferase activity"/>
    <property type="evidence" value="ECO:0007669"/>
    <property type="project" value="UniProtKB-KW"/>
</dbReference>
<evidence type="ECO:0000256" key="2">
    <source>
        <dbReference type="ARBA" id="ARBA00023239"/>
    </source>
</evidence>
<reference evidence="3 4" key="1">
    <citation type="submission" date="2019-06" db="EMBL/GenBank/DDBJ databases">
        <title>Genome of new Rhodobacteraceae sp. SM1903.</title>
        <authorList>
            <person name="Ren X."/>
        </authorList>
    </citation>
    <scope>NUCLEOTIDE SEQUENCE [LARGE SCALE GENOMIC DNA]</scope>
    <source>
        <strain evidence="3 4">SM1903</strain>
    </source>
</reference>
<dbReference type="CDD" id="cd06661">
    <property type="entry name" value="GGCT_like"/>
    <property type="match status" value="1"/>
</dbReference>
<dbReference type="Pfam" id="PF04752">
    <property type="entry name" value="ChaC"/>
    <property type="match status" value="1"/>
</dbReference>
<comment type="caution">
    <text evidence="3">The sequence shown here is derived from an EMBL/GenBank/DDBJ whole genome shotgun (WGS) entry which is preliminary data.</text>
</comment>
<dbReference type="GO" id="GO:0005737">
    <property type="term" value="C:cytoplasm"/>
    <property type="evidence" value="ECO:0007669"/>
    <property type="project" value="TreeGrafter"/>
</dbReference>
<evidence type="ECO:0000313" key="4">
    <source>
        <dbReference type="Proteomes" id="UP000314011"/>
    </source>
</evidence>
<dbReference type="InterPro" id="IPR036568">
    <property type="entry name" value="GGCT-like_sf"/>
</dbReference>
<dbReference type="GO" id="GO:0061928">
    <property type="term" value="F:glutathione specific gamma-glutamylcyclotransferase activity"/>
    <property type="evidence" value="ECO:0007669"/>
    <property type="project" value="UniProtKB-EC"/>
</dbReference>
<protein>
    <recommendedName>
        <fullName evidence="1">glutathione-specific gamma-glutamylcyclotransferase</fullName>
        <ecNumber evidence="1">4.3.2.7</ecNumber>
    </recommendedName>
</protein>
<dbReference type="RefSeq" id="WP_140194207.1">
    <property type="nucleotide sequence ID" value="NZ_CP065915.1"/>
</dbReference>
<keyword evidence="4" id="KW-1185">Reference proteome</keyword>
<evidence type="ECO:0000256" key="1">
    <source>
        <dbReference type="ARBA" id="ARBA00012344"/>
    </source>
</evidence>
<evidence type="ECO:0000313" key="3">
    <source>
        <dbReference type="EMBL" id="TNY33520.1"/>
    </source>
</evidence>
<dbReference type="InterPro" id="IPR013024">
    <property type="entry name" value="GGCT-like"/>
</dbReference>